<dbReference type="InParanoid" id="A0A2V0NYD0"/>
<evidence type="ECO:0000313" key="2">
    <source>
        <dbReference type="EMBL" id="GBF89835.1"/>
    </source>
</evidence>
<feature type="chain" id="PRO_5016014629" evidence="1">
    <location>
        <begin position="23"/>
        <end position="164"/>
    </location>
</feature>
<proteinExistence type="predicted"/>
<evidence type="ECO:0000313" key="3">
    <source>
        <dbReference type="Proteomes" id="UP000247498"/>
    </source>
</evidence>
<accession>A0A2V0NYD0</accession>
<reference evidence="2 3" key="1">
    <citation type="journal article" date="2018" name="Sci. Rep.">
        <title>Raphidocelis subcapitata (=Pseudokirchneriella subcapitata) provides an insight into genome evolution and environmental adaptations in the Sphaeropleales.</title>
        <authorList>
            <person name="Suzuki S."/>
            <person name="Yamaguchi H."/>
            <person name="Nakajima N."/>
            <person name="Kawachi M."/>
        </authorList>
    </citation>
    <scope>NUCLEOTIDE SEQUENCE [LARGE SCALE GENOMIC DNA]</scope>
    <source>
        <strain evidence="2 3">NIES-35</strain>
    </source>
</reference>
<keyword evidence="3" id="KW-1185">Reference proteome</keyword>
<feature type="signal peptide" evidence="1">
    <location>
        <begin position="1"/>
        <end position="22"/>
    </location>
</feature>
<evidence type="ECO:0000256" key="1">
    <source>
        <dbReference type="SAM" id="SignalP"/>
    </source>
</evidence>
<keyword evidence="1" id="KW-0732">Signal</keyword>
<dbReference type="Proteomes" id="UP000247498">
    <property type="component" value="Unassembled WGS sequence"/>
</dbReference>
<name>A0A2V0NYD0_9CHLO</name>
<organism evidence="2 3">
    <name type="scientific">Raphidocelis subcapitata</name>
    <dbReference type="NCBI Taxonomy" id="307507"/>
    <lineage>
        <taxon>Eukaryota</taxon>
        <taxon>Viridiplantae</taxon>
        <taxon>Chlorophyta</taxon>
        <taxon>core chlorophytes</taxon>
        <taxon>Chlorophyceae</taxon>
        <taxon>CS clade</taxon>
        <taxon>Sphaeropleales</taxon>
        <taxon>Selenastraceae</taxon>
        <taxon>Raphidocelis</taxon>
    </lineage>
</organism>
<protein>
    <submittedName>
        <fullName evidence="2">Uncharacterized protein</fullName>
    </submittedName>
</protein>
<sequence>MARRYAAAVLLALLAFAGSAAAQENNLDGSDSITNGDARRLQQFIPLFPGTLVGAGIGASIGDRIAGPVGAVVGGVVGANAGRNVEAAAVDVADTVINGRRLQGEQVIPGTIIGASVGATVGNRVAGPVGAVVGGVVGANAGRRVAYRVIGRRMLSDKPAAQLA</sequence>
<dbReference type="EMBL" id="BDRX01000013">
    <property type="protein sequence ID" value="GBF89835.1"/>
    <property type="molecule type" value="Genomic_DNA"/>
</dbReference>
<comment type="caution">
    <text evidence="2">The sequence shown here is derived from an EMBL/GenBank/DDBJ whole genome shotgun (WGS) entry which is preliminary data.</text>
</comment>
<dbReference type="AlphaFoldDB" id="A0A2V0NYD0"/>
<gene>
    <name evidence="2" type="ORF">Rsub_02539</name>
</gene>